<keyword evidence="4" id="KW-1185">Reference proteome</keyword>
<organism evidence="3 4">
    <name type="scientific">Micrococcus cohnii</name>
    <dbReference type="NCBI Taxonomy" id="993416"/>
    <lineage>
        <taxon>Bacteria</taxon>
        <taxon>Bacillati</taxon>
        <taxon>Actinomycetota</taxon>
        <taxon>Actinomycetes</taxon>
        <taxon>Micrococcales</taxon>
        <taxon>Micrococcaceae</taxon>
        <taxon>Micrococcus</taxon>
    </lineage>
</organism>
<name>A0A7W7GPH6_9MICC</name>
<proteinExistence type="predicted"/>
<keyword evidence="2" id="KW-0472">Membrane</keyword>
<reference evidence="3 4" key="1">
    <citation type="submission" date="2020-08" db="EMBL/GenBank/DDBJ databases">
        <title>Sequencing the genomes of 1000 actinobacteria strains.</title>
        <authorList>
            <person name="Klenk H.-P."/>
        </authorList>
    </citation>
    <scope>NUCLEOTIDE SEQUENCE [LARGE SCALE GENOMIC DNA]</scope>
    <source>
        <strain evidence="3 4">DSM 23974</strain>
    </source>
</reference>
<dbReference type="Proteomes" id="UP000540191">
    <property type="component" value="Unassembled WGS sequence"/>
</dbReference>
<feature type="compositionally biased region" description="Basic and acidic residues" evidence="1">
    <location>
        <begin position="110"/>
        <end position="137"/>
    </location>
</feature>
<dbReference type="EMBL" id="JACHNA010000001">
    <property type="protein sequence ID" value="MBB4735882.1"/>
    <property type="molecule type" value="Genomic_DNA"/>
</dbReference>
<protein>
    <submittedName>
        <fullName evidence="3">Uncharacterized protein</fullName>
    </submittedName>
</protein>
<evidence type="ECO:0000313" key="3">
    <source>
        <dbReference type="EMBL" id="MBB4735882.1"/>
    </source>
</evidence>
<dbReference type="RefSeq" id="WP_184241493.1">
    <property type="nucleotide sequence ID" value="NZ_JACHNA010000001.1"/>
</dbReference>
<dbReference type="AlphaFoldDB" id="A0A7W7GPH6"/>
<keyword evidence="2" id="KW-0812">Transmembrane</keyword>
<comment type="caution">
    <text evidence="3">The sequence shown here is derived from an EMBL/GenBank/DDBJ whole genome shotgun (WGS) entry which is preliminary data.</text>
</comment>
<feature type="region of interest" description="Disordered" evidence="1">
    <location>
        <begin position="98"/>
        <end position="137"/>
    </location>
</feature>
<feature type="transmembrane region" description="Helical" evidence="2">
    <location>
        <begin position="66"/>
        <end position="88"/>
    </location>
</feature>
<accession>A0A7W7GPH6</accession>
<feature type="transmembrane region" description="Helical" evidence="2">
    <location>
        <begin position="22"/>
        <end position="46"/>
    </location>
</feature>
<gene>
    <name evidence="3" type="ORF">HDA30_001390</name>
</gene>
<sequence length="137" mass="14462">MTSSVPRSEAGTRVRARRAPKLPVFIGLGLALGALTGLAVAVTLHAGDAPPLDPSTGAPLSVGSTAGMAALVFALAGLVLAALVWIVLDRLSRRSASAYVLEPTDDPNDADVRLSRDEMHQWNDRWGTEPSRKDTHQ</sequence>
<evidence type="ECO:0000313" key="4">
    <source>
        <dbReference type="Proteomes" id="UP000540191"/>
    </source>
</evidence>
<evidence type="ECO:0000256" key="1">
    <source>
        <dbReference type="SAM" id="MobiDB-lite"/>
    </source>
</evidence>
<keyword evidence="2" id="KW-1133">Transmembrane helix</keyword>
<evidence type="ECO:0000256" key="2">
    <source>
        <dbReference type="SAM" id="Phobius"/>
    </source>
</evidence>